<name>A0A1L5F488_CLOKL</name>
<evidence type="ECO:0000313" key="2">
    <source>
        <dbReference type="Proteomes" id="UP000184604"/>
    </source>
</evidence>
<sequence length="100" mass="11605">MGSVKYSKIKTSNGMINFNINDDTKIHEFDCDNYEYLKVYSASGRLKLYINYSNDYISIGAGNGLIEFELKDFQINHVKFELDDVPNFVGEGYLQYYLCK</sequence>
<dbReference type="EMBL" id="CP018335">
    <property type="protein sequence ID" value="APM37813.1"/>
    <property type="molecule type" value="Genomic_DNA"/>
</dbReference>
<dbReference type="OrthoDB" id="1935889at2"/>
<dbReference type="RefSeq" id="WP_073537499.1">
    <property type="nucleotide sequence ID" value="NZ_CP018335.1"/>
</dbReference>
<gene>
    <name evidence="1" type="ORF">BS101_03190</name>
</gene>
<reference evidence="1 2" key="1">
    <citation type="submission" date="2016-12" db="EMBL/GenBank/DDBJ databases">
        <title>Complete genome sequence of Clostridium kluyveri JZZ isolated from the pit mud of a Chinese flavor liquor-making factory.</title>
        <authorList>
            <person name="Wang Y."/>
        </authorList>
    </citation>
    <scope>NUCLEOTIDE SEQUENCE [LARGE SCALE GENOMIC DNA]</scope>
    <source>
        <strain evidence="1 2">JZZ</strain>
    </source>
</reference>
<accession>A0A1L5F488</accession>
<dbReference type="AlphaFoldDB" id="A0A1L5F488"/>
<organism evidence="1 2">
    <name type="scientific">Clostridium kluyveri</name>
    <dbReference type="NCBI Taxonomy" id="1534"/>
    <lineage>
        <taxon>Bacteria</taxon>
        <taxon>Bacillati</taxon>
        <taxon>Bacillota</taxon>
        <taxon>Clostridia</taxon>
        <taxon>Eubacteriales</taxon>
        <taxon>Clostridiaceae</taxon>
        <taxon>Clostridium</taxon>
    </lineage>
</organism>
<proteinExistence type="predicted"/>
<protein>
    <submittedName>
        <fullName evidence="1">Uncharacterized protein</fullName>
    </submittedName>
</protein>
<dbReference type="Proteomes" id="UP000184604">
    <property type="component" value="Chromosome"/>
</dbReference>
<evidence type="ECO:0000313" key="1">
    <source>
        <dbReference type="EMBL" id="APM37813.1"/>
    </source>
</evidence>